<reference evidence="7" key="1">
    <citation type="submission" date="2020-01" db="EMBL/GenBank/DDBJ databases">
        <title>Genome sequence of Kobresia littledalei, the first chromosome-level genome in the family Cyperaceae.</title>
        <authorList>
            <person name="Qu G."/>
        </authorList>
    </citation>
    <scope>NUCLEOTIDE SEQUENCE</scope>
    <source>
        <strain evidence="7">C.B.Clarke</strain>
        <tissue evidence="7">Leaf</tissue>
    </source>
</reference>
<dbReference type="GO" id="GO:0016301">
    <property type="term" value="F:kinase activity"/>
    <property type="evidence" value="ECO:0007669"/>
    <property type="project" value="UniProtKB-KW"/>
</dbReference>
<dbReference type="Gene3D" id="2.60.120.430">
    <property type="entry name" value="Galactose-binding lectin"/>
    <property type="match status" value="2"/>
</dbReference>
<dbReference type="OrthoDB" id="1394818at2759"/>
<gene>
    <name evidence="7" type="ORF">FCM35_KLT08132</name>
</gene>
<dbReference type="EMBL" id="SWLB01000018">
    <property type="protein sequence ID" value="KAF3326502.1"/>
    <property type="molecule type" value="Genomic_DNA"/>
</dbReference>
<protein>
    <submittedName>
        <fullName evidence="7">Putative LRR receptor-like serine/threonine-protein kinase</fullName>
    </submittedName>
</protein>
<proteinExistence type="predicted"/>
<dbReference type="InterPro" id="IPR032675">
    <property type="entry name" value="LRR_dom_sf"/>
</dbReference>
<keyword evidence="7" id="KW-0808">Transferase</keyword>
<evidence type="ECO:0000313" key="8">
    <source>
        <dbReference type="Proteomes" id="UP000623129"/>
    </source>
</evidence>
<keyword evidence="8" id="KW-1185">Reference proteome</keyword>
<feature type="domain" description="Malectin-like" evidence="6">
    <location>
        <begin position="26"/>
        <end position="345"/>
    </location>
</feature>
<dbReference type="GO" id="GO:0016020">
    <property type="term" value="C:membrane"/>
    <property type="evidence" value="ECO:0007669"/>
    <property type="project" value="UniProtKB-SubCell"/>
</dbReference>
<comment type="subcellular location">
    <subcellularLocation>
        <location evidence="1">Membrane</location>
        <topology evidence="1">Single-pass membrane protein</topology>
    </subcellularLocation>
</comment>
<dbReference type="InterPro" id="IPR001611">
    <property type="entry name" value="Leu-rich_rpt"/>
</dbReference>
<dbReference type="InterPro" id="IPR024788">
    <property type="entry name" value="Malectin-like_Carb-bd_dom"/>
</dbReference>
<dbReference type="PANTHER" id="PTHR45631:SF45">
    <property type="entry name" value="LEUCINE-RICH REPEAT (LRR) FAMILY PROTEIN"/>
    <property type="match status" value="1"/>
</dbReference>
<dbReference type="FunFam" id="3.80.10.10:FF:000400">
    <property type="entry name" value="Nuclear pore complex protein NUP107"/>
    <property type="match status" value="1"/>
</dbReference>
<dbReference type="PROSITE" id="PS51450">
    <property type="entry name" value="LRR"/>
    <property type="match status" value="1"/>
</dbReference>
<feature type="compositionally biased region" description="Polar residues" evidence="5">
    <location>
        <begin position="491"/>
        <end position="506"/>
    </location>
</feature>
<dbReference type="Gene3D" id="3.80.10.10">
    <property type="entry name" value="Ribonuclease Inhibitor"/>
    <property type="match status" value="1"/>
</dbReference>
<name>A0A833V6N4_9POAL</name>
<dbReference type="Pfam" id="PF12819">
    <property type="entry name" value="Malectin_like"/>
    <property type="match status" value="1"/>
</dbReference>
<evidence type="ECO:0000259" key="6">
    <source>
        <dbReference type="Pfam" id="PF12819"/>
    </source>
</evidence>
<evidence type="ECO:0000256" key="1">
    <source>
        <dbReference type="ARBA" id="ARBA00004167"/>
    </source>
</evidence>
<dbReference type="AlphaFoldDB" id="A0A833V6N4"/>
<keyword evidence="4" id="KW-0472">Membrane</keyword>
<evidence type="ECO:0000256" key="2">
    <source>
        <dbReference type="ARBA" id="ARBA00022729"/>
    </source>
</evidence>
<evidence type="ECO:0000256" key="3">
    <source>
        <dbReference type="ARBA" id="ARBA00022737"/>
    </source>
</evidence>
<sequence length="506" mass="55354">MLFLTIKQLTVSICQWNLPAKEGYYINCGSTEEETLGSIKWIEDEGFVKTGNISLINTTGLIPILSSVRYFPDVSARKYCYSIPVIKGDKYLIRTTYYYGGFDGGKEPPVFDQIIDGTRWSTVNTTEDYSKGLSTYYEIIMAAHSKTLSVCLARNSATVSSPFISALELVNLDDSMYNSTDFKSYALTTVARNRFGQNGSIVSYPDDPYNRYWAPFTDGNPTADCHSNISSSNFWNIPPGVALSSAITTSRGKQLTVEWPPASLPNGSYYVALYFQDNRTPSPWSWRILDVSINGNDFYKGLNVSTDGVMIYATQLQLSGKTQIALTPDNNSPVGPVINAGEMLQIKPLGSRTATRDVIAMEEFARNLKNPPSDWSGDPCSPHGNSWTGVICSTNDQIRVESLKLTNAGLSGFLPSSIANMTALQSIQLSGNNLSGPIPDMSNLKNLVALHLDNNQFSGSIPSSLGGLENLKELFLQNNNLSGKIPDSLKNKSGLNMQATGNNLEP</sequence>
<keyword evidence="7" id="KW-0418">Kinase</keyword>
<keyword evidence="7" id="KW-0675">Receptor</keyword>
<dbReference type="Pfam" id="PF00560">
    <property type="entry name" value="LRR_1"/>
    <property type="match status" value="3"/>
</dbReference>
<keyword evidence="2" id="KW-0732">Signal</keyword>
<dbReference type="PANTHER" id="PTHR45631">
    <property type="entry name" value="OS07G0107800 PROTEIN-RELATED"/>
    <property type="match status" value="1"/>
</dbReference>
<organism evidence="7 8">
    <name type="scientific">Carex littledalei</name>
    <dbReference type="NCBI Taxonomy" id="544730"/>
    <lineage>
        <taxon>Eukaryota</taxon>
        <taxon>Viridiplantae</taxon>
        <taxon>Streptophyta</taxon>
        <taxon>Embryophyta</taxon>
        <taxon>Tracheophyta</taxon>
        <taxon>Spermatophyta</taxon>
        <taxon>Magnoliopsida</taxon>
        <taxon>Liliopsida</taxon>
        <taxon>Poales</taxon>
        <taxon>Cyperaceae</taxon>
        <taxon>Cyperoideae</taxon>
        <taxon>Cariceae</taxon>
        <taxon>Carex</taxon>
        <taxon>Carex subgen. Euthyceras</taxon>
    </lineage>
</organism>
<comment type="caution">
    <text evidence="7">The sequence shown here is derived from an EMBL/GenBank/DDBJ whole genome shotgun (WGS) entry which is preliminary data.</text>
</comment>
<dbReference type="Proteomes" id="UP000623129">
    <property type="component" value="Unassembled WGS sequence"/>
</dbReference>
<evidence type="ECO:0000256" key="5">
    <source>
        <dbReference type="SAM" id="MobiDB-lite"/>
    </source>
</evidence>
<keyword evidence="3" id="KW-0677">Repeat</keyword>
<evidence type="ECO:0000313" key="7">
    <source>
        <dbReference type="EMBL" id="KAF3326502.1"/>
    </source>
</evidence>
<feature type="region of interest" description="Disordered" evidence="5">
    <location>
        <begin position="487"/>
        <end position="506"/>
    </location>
</feature>
<dbReference type="SUPFAM" id="SSF52058">
    <property type="entry name" value="L domain-like"/>
    <property type="match status" value="1"/>
</dbReference>
<evidence type="ECO:0000256" key="4">
    <source>
        <dbReference type="ARBA" id="ARBA00023136"/>
    </source>
</evidence>
<accession>A0A833V6N4</accession>